<reference evidence="1" key="1">
    <citation type="submission" date="2020-10" db="EMBL/GenBank/DDBJ databases">
        <title>Genome Sequence of ESBL Producing Zambian Clinical Strains.</title>
        <authorList>
            <person name="Shawa M."/>
            <person name="Furuta Y."/>
            <person name="Simbotwe M."/>
            <person name="Mulenga E."/>
            <person name="Mubanga M."/>
            <person name="Mulenga G."/>
            <person name="Kaile C."/>
            <person name="Zorigt T."/>
            <person name="Hang'ombe B."/>
            <person name="Higashi H."/>
        </authorList>
    </citation>
    <scope>NUCLEOTIDE SEQUENCE</scope>
    <source>
        <strain evidence="1">Zam_UTH_09</strain>
    </source>
</reference>
<organism evidence="1 2">
    <name type="scientific">Klebsiella pneumoniae</name>
    <dbReference type="NCBI Taxonomy" id="573"/>
    <lineage>
        <taxon>Bacteria</taxon>
        <taxon>Pseudomonadati</taxon>
        <taxon>Pseudomonadota</taxon>
        <taxon>Gammaproteobacteria</taxon>
        <taxon>Enterobacterales</taxon>
        <taxon>Enterobacteriaceae</taxon>
        <taxon>Klebsiella/Raoultella group</taxon>
        <taxon>Klebsiella</taxon>
        <taxon>Klebsiella pneumoniae complex</taxon>
    </lineage>
</organism>
<protein>
    <submittedName>
        <fullName evidence="1">Uncharacterized protein</fullName>
    </submittedName>
</protein>
<gene>
    <name evidence="1" type="ORF">KPZU09_14440</name>
</gene>
<proteinExistence type="predicted"/>
<name>A0A919HNE1_KLEPN</name>
<dbReference type="EMBL" id="BNFF01000001">
    <property type="protein sequence ID" value="GHK51708.1"/>
    <property type="molecule type" value="Genomic_DNA"/>
</dbReference>
<accession>A0A919HNE1</accession>
<sequence>MVNPAEIMLSRLAARLHPRQQQRADQITSVIGRRGEIARCRVNRPSLSISGSTPVKAKRP</sequence>
<evidence type="ECO:0000313" key="1">
    <source>
        <dbReference type="EMBL" id="GHK51708.1"/>
    </source>
</evidence>
<evidence type="ECO:0000313" key="2">
    <source>
        <dbReference type="Proteomes" id="UP000655094"/>
    </source>
</evidence>
<dbReference type="Proteomes" id="UP000655094">
    <property type="component" value="Unassembled WGS sequence"/>
</dbReference>
<dbReference type="AlphaFoldDB" id="A0A919HNE1"/>
<comment type="caution">
    <text evidence="1">The sequence shown here is derived from an EMBL/GenBank/DDBJ whole genome shotgun (WGS) entry which is preliminary data.</text>
</comment>